<dbReference type="Proteomes" id="UP000471026">
    <property type="component" value="Unassembled WGS sequence"/>
</dbReference>
<proteinExistence type="predicted"/>
<evidence type="ECO:0000313" key="1">
    <source>
        <dbReference type="EMBL" id="NDO78271.1"/>
    </source>
</evidence>
<gene>
    <name evidence="1" type="ORF">GKZ75_08550</name>
</gene>
<protein>
    <submittedName>
        <fullName evidence="1">Uncharacterized protein</fullName>
    </submittedName>
</protein>
<organism evidence="1 2">
    <name type="scientific">Kocuria marina subsp. indica</name>
    <dbReference type="NCBI Taxonomy" id="1049583"/>
    <lineage>
        <taxon>Bacteria</taxon>
        <taxon>Bacillati</taxon>
        <taxon>Actinomycetota</taxon>
        <taxon>Actinomycetes</taxon>
        <taxon>Micrococcales</taxon>
        <taxon>Micrococcaceae</taxon>
        <taxon>Kocuria</taxon>
    </lineage>
</organism>
<dbReference type="RefSeq" id="WP_162229637.1">
    <property type="nucleotide sequence ID" value="NZ_WMHZ01000010.1"/>
</dbReference>
<name>A0A6N9R0V2_9MICC</name>
<reference evidence="1 2" key="1">
    <citation type="submission" date="2019-11" db="EMBL/GenBank/DDBJ databases">
        <title>Draft genome sequence of Kocuria indica DP-K7, a methyl red degrading Actinobacterium.</title>
        <authorList>
            <person name="Kumaran S."/>
            <person name="Tischler D."/>
            <person name="Ngo A.C.R."/>
            <person name="Schultes F."/>
        </authorList>
    </citation>
    <scope>NUCLEOTIDE SEQUENCE [LARGE SCALE GENOMIC DNA]</scope>
    <source>
        <strain evidence="1 2">DP-K7</strain>
    </source>
</reference>
<comment type="caution">
    <text evidence="1">The sequence shown here is derived from an EMBL/GenBank/DDBJ whole genome shotgun (WGS) entry which is preliminary data.</text>
</comment>
<dbReference type="AlphaFoldDB" id="A0A6N9R0V2"/>
<sequence>MKYKLDHKAIARLRTSGAVFNALADLADDAVTDLSEHGRVEGYSYSLQLARENRAAVTIVGKGHARNSNKVHGSLMKALDDIAEDVKKGKGRK</sequence>
<dbReference type="EMBL" id="WMHZ01000010">
    <property type="protein sequence ID" value="NDO78271.1"/>
    <property type="molecule type" value="Genomic_DNA"/>
</dbReference>
<accession>A0A6N9R0V2</accession>
<evidence type="ECO:0000313" key="2">
    <source>
        <dbReference type="Proteomes" id="UP000471026"/>
    </source>
</evidence>